<dbReference type="Proteomes" id="UP000722791">
    <property type="component" value="Unassembled WGS sequence"/>
</dbReference>
<name>A0A8J4C9H8_9CHLO</name>
<organism evidence="8 10">
    <name type="scientific">Volvox reticuliferus</name>
    <dbReference type="NCBI Taxonomy" id="1737510"/>
    <lineage>
        <taxon>Eukaryota</taxon>
        <taxon>Viridiplantae</taxon>
        <taxon>Chlorophyta</taxon>
        <taxon>core chlorophytes</taxon>
        <taxon>Chlorophyceae</taxon>
        <taxon>CS clade</taxon>
        <taxon>Chlamydomonadales</taxon>
        <taxon>Volvocaceae</taxon>
        <taxon>Volvox</taxon>
    </lineage>
</organism>
<dbReference type="PANTHER" id="PTHR24058:SF124">
    <property type="entry name" value="PROTEIN KINASE SUPERFAMILY PROTEIN"/>
    <property type="match status" value="1"/>
</dbReference>
<keyword evidence="2" id="KW-0808">Transferase</keyword>
<evidence type="ECO:0000313" key="9">
    <source>
        <dbReference type="EMBL" id="GIM04281.1"/>
    </source>
</evidence>
<keyword evidence="1" id="KW-0723">Serine/threonine-protein kinase</keyword>
<dbReference type="AlphaFoldDB" id="A0A8J4C9H8"/>
<sequence length="637" mass="70652">MASLLHRGQPVTGRGALKRTKFLVQYTHLAAGRHGLLTGSASLVPWSPISCSARGFPSSAQSTYSGVTSTTRQASLEEDEYVGRARELHYPPEGPYVDEYDDAGDMGFWKVDIEDQAAFICNELDLSDEQALYLLHALGLLPEGATLEDFRDAGQQRGDGSQGQDDPALRDALEMWEDNTDDDDNTHVRRSGGESTSGVGSSAGPYDDEAAMYHMESGRAGQYEDFQTYHDESGHGIQDYEHSEGPTTDHGDVGHVKTGSFHVSIRPNLTESKPSGLKVAPGVPAMAYDQTSFDRDFEVIQLRVIGRRASTAAAMGDEIELSPGKLIAGRYQVLEQVGSAAFSRAVQAYDTLERRLVCLKVVKNDKECMDACLEEVRLLQMINARDPHDQHHIARLYDYFYHMGHLFLVVELLGGNLFDTQCYDPSYFTAGRMQSIAKQVLQALAFLHANHVIHADVKPENILVKNYSKCSVKLIDLGCSIYNSETHISHYVQSRSYRAPEVMLGLPYDGRIDVWSLGCVMAELATASVLFPNVSEAAMMARMVGMLGQFPPYMLKEGQYAGAFFTRSGHVYERNGETGLFELLAPKRTTLQARVPAADRGMLHFIRHLLVPDPSKRPTAAQALKHPWLQYRYRSPK</sequence>
<evidence type="ECO:0000256" key="4">
    <source>
        <dbReference type="ARBA" id="ARBA00022777"/>
    </source>
</evidence>
<feature type="region of interest" description="Disordered" evidence="6">
    <location>
        <begin position="178"/>
        <end position="207"/>
    </location>
</feature>
<keyword evidence="10" id="KW-1185">Reference proteome</keyword>
<keyword evidence="4" id="KW-0418">Kinase</keyword>
<dbReference type="InterPro" id="IPR011009">
    <property type="entry name" value="Kinase-like_dom_sf"/>
</dbReference>
<dbReference type="Gene3D" id="3.30.200.20">
    <property type="entry name" value="Phosphorylase Kinase, domain 1"/>
    <property type="match status" value="1"/>
</dbReference>
<dbReference type="InterPro" id="IPR050494">
    <property type="entry name" value="Ser_Thr_dual-spec_kinase"/>
</dbReference>
<dbReference type="SMART" id="SM00220">
    <property type="entry name" value="S_TKc"/>
    <property type="match status" value="1"/>
</dbReference>
<dbReference type="CDD" id="cd14133">
    <property type="entry name" value="PKc_DYRK_like"/>
    <property type="match status" value="1"/>
</dbReference>
<evidence type="ECO:0000313" key="10">
    <source>
        <dbReference type="Proteomes" id="UP000747110"/>
    </source>
</evidence>
<evidence type="ECO:0000256" key="5">
    <source>
        <dbReference type="ARBA" id="ARBA00022840"/>
    </source>
</evidence>
<dbReference type="EMBL" id="BNCQ01000015">
    <property type="protein sequence ID" value="GIM04281.1"/>
    <property type="molecule type" value="Genomic_DNA"/>
</dbReference>
<dbReference type="OrthoDB" id="9332038at2759"/>
<dbReference type="InterPro" id="IPR008271">
    <property type="entry name" value="Ser/Thr_kinase_AS"/>
</dbReference>
<dbReference type="Proteomes" id="UP000747110">
    <property type="component" value="Unassembled WGS sequence"/>
</dbReference>
<gene>
    <name evidence="8" type="ORF">Vretifemale_6131</name>
    <name evidence="9" type="ORF">Vretimale_8856</name>
</gene>
<evidence type="ECO:0000256" key="6">
    <source>
        <dbReference type="SAM" id="MobiDB-lite"/>
    </source>
</evidence>
<dbReference type="EMBL" id="BNCP01000009">
    <property type="protein sequence ID" value="GIL76630.1"/>
    <property type="molecule type" value="Genomic_DNA"/>
</dbReference>
<accession>A0A8J4C9H8</accession>
<dbReference type="PANTHER" id="PTHR24058">
    <property type="entry name" value="DUAL SPECIFICITY PROTEIN KINASE"/>
    <property type="match status" value="1"/>
</dbReference>
<dbReference type="Gene3D" id="1.10.510.10">
    <property type="entry name" value="Transferase(Phosphotransferase) domain 1"/>
    <property type="match status" value="1"/>
</dbReference>
<evidence type="ECO:0000256" key="1">
    <source>
        <dbReference type="ARBA" id="ARBA00022527"/>
    </source>
</evidence>
<dbReference type="InterPro" id="IPR000719">
    <property type="entry name" value="Prot_kinase_dom"/>
</dbReference>
<dbReference type="Pfam" id="PF00069">
    <property type="entry name" value="Pkinase"/>
    <property type="match status" value="1"/>
</dbReference>
<dbReference type="GO" id="GO:0005524">
    <property type="term" value="F:ATP binding"/>
    <property type="evidence" value="ECO:0007669"/>
    <property type="project" value="UniProtKB-KW"/>
</dbReference>
<feature type="compositionally biased region" description="Low complexity" evidence="6">
    <location>
        <begin position="193"/>
        <end position="204"/>
    </location>
</feature>
<evidence type="ECO:0000259" key="7">
    <source>
        <dbReference type="PROSITE" id="PS50011"/>
    </source>
</evidence>
<evidence type="ECO:0000256" key="2">
    <source>
        <dbReference type="ARBA" id="ARBA00022679"/>
    </source>
</evidence>
<keyword evidence="5" id="KW-0067">ATP-binding</keyword>
<feature type="domain" description="Protein kinase" evidence="7">
    <location>
        <begin position="331"/>
        <end position="629"/>
    </location>
</feature>
<reference evidence="8" key="1">
    <citation type="journal article" date="2021" name="Proc. Natl. Acad. Sci. U.S.A.">
        <title>Three genomes in the algal genus Volvox reveal the fate of a haploid sex-determining region after a transition to homothallism.</title>
        <authorList>
            <person name="Yamamoto K."/>
            <person name="Hamaji T."/>
            <person name="Kawai-Toyooka H."/>
            <person name="Matsuzaki R."/>
            <person name="Takahashi F."/>
            <person name="Nishimura Y."/>
            <person name="Kawachi M."/>
            <person name="Noguchi H."/>
            <person name="Minakuchi Y."/>
            <person name="Umen J.G."/>
            <person name="Toyoda A."/>
            <person name="Nozaki H."/>
        </authorList>
    </citation>
    <scope>NUCLEOTIDE SEQUENCE</scope>
    <source>
        <strain evidence="9">NIES-3785</strain>
        <strain evidence="8">NIES-3786</strain>
    </source>
</reference>
<keyword evidence="3" id="KW-0547">Nucleotide-binding</keyword>
<protein>
    <recommendedName>
        <fullName evidence="7">Protein kinase domain-containing protein</fullName>
    </recommendedName>
</protein>
<evidence type="ECO:0000256" key="3">
    <source>
        <dbReference type="ARBA" id="ARBA00022741"/>
    </source>
</evidence>
<dbReference type="SUPFAM" id="SSF56112">
    <property type="entry name" value="Protein kinase-like (PK-like)"/>
    <property type="match status" value="1"/>
</dbReference>
<dbReference type="GO" id="GO:0004674">
    <property type="term" value="F:protein serine/threonine kinase activity"/>
    <property type="evidence" value="ECO:0007669"/>
    <property type="project" value="UniProtKB-KW"/>
</dbReference>
<dbReference type="PROSITE" id="PS00108">
    <property type="entry name" value="PROTEIN_KINASE_ST"/>
    <property type="match status" value="1"/>
</dbReference>
<proteinExistence type="predicted"/>
<evidence type="ECO:0000313" key="8">
    <source>
        <dbReference type="EMBL" id="GIL76630.1"/>
    </source>
</evidence>
<comment type="caution">
    <text evidence="8">The sequence shown here is derived from an EMBL/GenBank/DDBJ whole genome shotgun (WGS) entry which is preliminary data.</text>
</comment>
<dbReference type="PROSITE" id="PS50011">
    <property type="entry name" value="PROTEIN_KINASE_DOM"/>
    <property type="match status" value="1"/>
</dbReference>